<dbReference type="OrthoDB" id="9794018at2"/>
<dbReference type="PANTHER" id="PTHR46509">
    <property type="entry name" value="PHOSPHOADENOSINE PHOSPHOSULFATE REDUCTASE"/>
    <property type="match status" value="1"/>
</dbReference>
<sequence>MLESNFQETKEILRSAIKDHIDLKITTGLNIAGTVLIDLAVSQGFDGDVVFVDTNYHFSETLSFFAYLKSRYQSANFITLKPKAPFEDGYLIDPVACCSQNKVEPLEDFLAATMPSAILNGRTRESASTRNTLGALEDGNPIRLNPLYRWERKDLESYAKSYDLRLHPLYSQGYLSMGCWPCTAAVKAGEDIRAGRFVGQGRTECGIWTKTKPPAQEA</sequence>
<comment type="similarity">
    <text evidence="1 4">Belongs to the PAPS reductase family. CysH subfamily.</text>
</comment>
<dbReference type="AlphaFoldDB" id="A0A0D8HH67"/>
<dbReference type="GO" id="GO:0004604">
    <property type="term" value="F:phosphoadenylyl-sulfate reductase (thioredoxin) activity"/>
    <property type="evidence" value="ECO:0007669"/>
    <property type="project" value="UniProtKB-UniRule"/>
</dbReference>
<reference evidence="6 7" key="1">
    <citation type="submission" date="2015-01" db="EMBL/GenBank/DDBJ databases">
        <title>Draft genome of the acidophilic iron oxidizer Acidithrix ferrooxidans strain Py-F3.</title>
        <authorList>
            <person name="Poehlein A."/>
            <person name="Eisen S."/>
            <person name="Schloemann M."/>
            <person name="Johnson B.D."/>
            <person name="Daniel R."/>
            <person name="Muehling M."/>
        </authorList>
    </citation>
    <scope>NUCLEOTIDE SEQUENCE [LARGE SCALE GENOMIC DNA]</scope>
    <source>
        <strain evidence="6 7">Py-F3</strain>
    </source>
</reference>
<evidence type="ECO:0000256" key="4">
    <source>
        <dbReference type="HAMAP-Rule" id="MF_00063"/>
    </source>
</evidence>
<evidence type="ECO:0000256" key="2">
    <source>
        <dbReference type="ARBA" id="ARBA00023002"/>
    </source>
</evidence>
<feature type="domain" description="Phosphoadenosine phosphosulphate reductase" evidence="5">
    <location>
        <begin position="28"/>
        <end position="184"/>
    </location>
</feature>
<dbReference type="NCBIfam" id="NF002537">
    <property type="entry name" value="PRK02090.1"/>
    <property type="match status" value="1"/>
</dbReference>
<comment type="caution">
    <text evidence="6">The sequence shown here is derived from an EMBL/GenBank/DDBJ whole genome shotgun (WGS) entry which is preliminary data.</text>
</comment>
<evidence type="ECO:0000256" key="3">
    <source>
        <dbReference type="ARBA" id="ARBA00024327"/>
    </source>
</evidence>
<dbReference type="GO" id="GO:0046872">
    <property type="term" value="F:metal ion binding"/>
    <property type="evidence" value="ECO:0007669"/>
    <property type="project" value="UniProtKB-KW"/>
</dbReference>
<dbReference type="Pfam" id="PF01507">
    <property type="entry name" value="PAPS_reduct"/>
    <property type="match status" value="1"/>
</dbReference>
<dbReference type="InterPro" id="IPR004511">
    <property type="entry name" value="PAPS/APS_Rdtase"/>
</dbReference>
<keyword evidence="4" id="KW-0479">Metal-binding</keyword>
<feature type="binding site" evidence="4">
    <location>
        <position position="97"/>
    </location>
    <ligand>
        <name>[4Fe-4S] cluster</name>
        <dbReference type="ChEBI" id="CHEBI:49883"/>
    </ligand>
</feature>
<keyword evidence="4" id="KW-0408">Iron</keyword>
<keyword evidence="7" id="KW-1185">Reference proteome</keyword>
<dbReference type="GO" id="GO:0043866">
    <property type="term" value="F:adenylyl-sulfate reductase (thioredoxin) activity"/>
    <property type="evidence" value="ECO:0007669"/>
    <property type="project" value="UniProtKB-EC"/>
</dbReference>
<feature type="binding site" evidence="4">
    <location>
        <position position="182"/>
    </location>
    <ligand>
        <name>[4Fe-4S] cluster</name>
        <dbReference type="ChEBI" id="CHEBI:49883"/>
    </ligand>
</feature>
<feature type="binding site" evidence="4">
    <location>
        <position position="179"/>
    </location>
    <ligand>
        <name>[4Fe-4S] cluster</name>
        <dbReference type="ChEBI" id="CHEBI:49883"/>
    </ligand>
</feature>
<comment type="subcellular location">
    <subcellularLocation>
        <location evidence="4">Cytoplasm</location>
    </subcellularLocation>
</comment>
<dbReference type="GO" id="GO:0051539">
    <property type="term" value="F:4 iron, 4 sulfur cluster binding"/>
    <property type="evidence" value="ECO:0007669"/>
    <property type="project" value="UniProtKB-UniRule"/>
</dbReference>
<keyword evidence="2 4" id="KW-0560">Oxidoreductase</keyword>
<dbReference type="EMBL" id="JXYS01000061">
    <property type="protein sequence ID" value="KJF17199.1"/>
    <property type="molecule type" value="Genomic_DNA"/>
</dbReference>
<dbReference type="SUPFAM" id="SSF52402">
    <property type="entry name" value="Adenine nucleotide alpha hydrolases-like"/>
    <property type="match status" value="1"/>
</dbReference>
<dbReference type="GO" id="GO:0070814">
    <property type="term" value="P:hydrogen sulfide biosynthetic process"/>
    <property type="evidence" value="ECO:0007669"/>
    <property type="project" value="UniProtKB-UniRule"/>
</dbReference>
<dbReference type="HAMAP" id="MF_00063">
    <property type="entry name" value="CysH"/>
    <property type="match status" value="1"/>
</dbReference>
<dbReference type="GO" id="GO:0019379">
    <property type="term" value="P:sulfate assimilation, phosphoadenylyl sulfate reduction by phosphoadenylyl-sulfate reductase (thioredoxin)"/>
    <property type="evidence" value="ECO:0007669"/>
    <property type="project" value="UniProtKB-UniRule"/>
</dbReference>
<dbReference type="Gene3D" id="3.40.50.620">
    <property type="entry name" value="HUPs"/>
    <property type="match status" value="1"/>
</dbReference>
<dbReference type="PANTHER" id="PTHR46509:SF1">
    <property type="entry name" value="PHOSPHOADENOSINE PHOSPHOSULFATE REDUCTASE"/>
    <property type="match status" value="1"/>
</dbReference>
<organism evidence="6 7">
    <name type="scientific">Acidithrix ferrooxidans</name>
    <dbReference type="NCBI Taxonomy" id="1280514"/>
    <lineage>
        <taxon>Bacteria</taxon>
        <taxon>Bacillati</taxon>
        <taxon>Actinomycetota</taxon>
        <taxon>Acidimicrobiia</taxon>
        <taxon>Acidimicrobiales</taxon>
        <taxon>Acidimicrobiaceae</taxon>
        <taxon>Acidithrix</taxon>
    </lineage>
</organism>
<evidence type="ECO:0000259" key="5">
    <source>
        <dbReference type="Pfam" id="PF01507"/>
    </source>
</evidence>
<name>A0A0D8HH67_9ACTN</name>
<dbReference type="InterPro" id="IPR002500">
    <property type="entry name" value="PAPS_reduct_dom"/>
</dbReference>
<protein>
    <recommendedName>
        <fullName evidence="4">Adenosine 5'-phosphosulfate reductase</fullName>
        <shortName evidence="4">APS reductase</shortName>
        <ecNumber evidence="4">1.8.4.10</ecNumber>
    </recommendedName>
    <alternativeName>
        <fullName evidence="4">5'-adenylylsulfate reductase</fullName>
    </alternativeName>
    <alternativeName>
        <fullName evidence="4">Thioredoxin-dependent 5'-adenylylsulfate reductase</fullName>
    </alternativeName>
</protein>
<accession>A0A0D8HH67</accession>
<comment type="function">
    <text evidence="4">Catalyzes the formation of sulfite from adenosine 5'-phosphosulfate (APS) using thioredoxin as an electron donor.</text>
</comment>
<evidence type="ECO:0000256" key="1">
    <source>
        <dbReference type="ARBA" id="ARBA00009732"/>
    </source>
</evidence>
<dbReference type="Proteomes" id="UP000032360">
    <property type="component" value="Unassembled WGS sequence"/>
</dbReference>
<comment type="cofactor">
    <cofactor evidence="4">
        <name>[4Fe-4S] cluster</name>
        <dbReference type="ChEBI" id="CHEBI:49883"/>
    </cofactor>
    <text evidence="4">Binds 1 [4Fe-4S] cluster per subunit.</text>
</comment>
<dbReference type="InterPro" id="IPR014729">
    <property type="entry name" value="Rossmann-like_a/b/a_fold"/>
</dbReference>
<dbReference type="GO" id="GO:0005737">
    <property type="term" value="C:cytoplasm"/>
    <property type="evidence" value="ECO:0007669"/>
    <property type="project" value="UniProtKB-SubCell"/>
</dbReference>
<keyword evidence="4" id="KW-0963">Cytoplasm</keyword>
<evidence type="ECO:0000313" key="6">
    <source>
        <dbReference type="EMBL" id="KJF17199.1"/>
    </source>
</evidence>
<dbReference type="EC" id="1.8.4.10" evidence="4"/>
<keyword evidence="4" id="KW-0411">Iron-sulfur</keyword>
<comment type="catalytic activity">
    <reaction evidence="4">
        <text>[thioredoxin]-disulfide + sulfite + AMP + 2 H(+) = adenosine 5'-phosphosulfate + [thioredoxin]-dithiol</text>
        <dbReference type="Rhea" id="RHEA:21976"/>
        <dbReference type="Rhea" id="RHEA-COMP:10698"/>
        <dbReference type="Rhea" id="RHEA-COMP:10700"/>
        <dbReference type="ChEBI" id="CHEBI:15378"/>
        <dbReference type="ChEBI" id="CHEBI:17359"/>
        <dbReference type="ChEBI" id="CHEBI:29950"/>
        <dbReference type="ChEBI" id="CHEBI:50058"/>
        <dbReference type="ChEBI" id="CHEBI:58243"/>
        <dbReference type="ChEBI" id="CHEBI:456215"/>
        <dbReference type="EC" id="1.8.4.10"/>
    </reaction>
</comment>
<feature type="active site" description="Nucleophile; cysteine thiosulfonate intermediate" evidence="4">
    <location>
        <position position="205"/>
    </location>
</feature>
<feature type="binding site" evidence="4">
    <location>
        <position position="98"/>
    </location>
    <ligand>
        <name>[4Fe-4S] cluster</name>
        <dbReference type="ChEBI" id="CHEBI:49883"/>
    </ligand>
</feature>
<comment type="pathway">
    <text evidence="3 4">Sulfur metabolism; hydrogen sulfide biosynthesis; sulfite from sulfate.</text>
</comment>
<proteinExistence type="inferred from homology"/>
<dbReference type="PIRSF" id="PIRSF000857">
    <property type="entry name" value="PAPS_reductase"/>
    <property type="match status" value="1"/>
</dbReference>
<evidence type="ECO:0000313" key="7">
    <source>
        <dbReference type="Proteomes" id="UP000032360"/>
    </source>
</evidence>
<dbReference type="STRING" id="1280514.AXFE_19120"/>
<gene>
    <name evidence="4 6" type="primary">cysH</name>
    <name evidence="6" type="ORF">AXFE_19120</name>
</gene>
<dbReference type="RefSeq" id="WP_052605567.1">
    <property type="nucleotide sequence ID" value="NZ_JXYS01000061.1"/>
</dbReference>